<dbReference type="Gene3D" id="2.120.10.30">
    <property type="entry name" value="TolB, C-terminal domain"/>
    <property type="match status" value="2"/>
</dbReference>
<evidence type="ECO:0000313" key="3">
    <source>
        <dbReference type="Proteomes" id="UP001589788"/>
    </source>
</evidence>
<reference evidence="2 3" key="1">
    <citation type="submission" date="2024-09" db="EMBL/GenBank/DDBJ databases">
        <authorList>
            <person name="Sun Q."/>
            <person name="Mori K."/>
        </authorList>
    </citation>
    <scope>NUCLEOTIDE SEQUENCE [LARGE SCALE GENOMIC DNA]</scope>
    <source>
        <strain evidence="2 3">JCM 15389</strain>
    </source>
</reference>
<dbReference type="EMBL" id="JBHLYQ010000014">
    <property type="protein sequence ID" value="MFC0081058.1"/>
    <property type="molecule type" value="Genomic_DNA"/>
</dbReference>
<keyword evidence="1" id="KW-0812">Transmembrane</keyword>
<organism evidence="2 3">
    <name type="scientific">Aciditerrimonas ferrireducens</name>
    <dbReference type="NCBI Taxonomy" id="667306"/>
    <lineage>
        <taxon>Bacteria</taxon>
        <taxon>Bacillati</taxon>
        <taxon>Actinomycetota</taxon>
        <taxon>Acidimicrobiia</taxon>
        <taxon>Acidimicrobiales</taxon>
        <taxon>Acidimicrobiaceae</taxon>
        <taxon>Aciditerrimonas</taxon>
    </lineage>
</organism>
<dbReference type="RefSeq" id="WP_377787923.1">
    <property type="nucleotide sequence ID" value="NZ_JBHLYQ010000014.1"/>
</dbReference>
<keyword evidence="1" id="KW-1133">Transmembrane helix</keyword>
<dbReference type="InterPro" id="IPR011042">
    <property type="entry name" value="6-blade_b-propeller_TolB-like"/>
</dbReference>
<keyword evidence="1" id="KW-0472">Membrane</keyword>
<dbReference type="InterPro" id="IPR011659">
    <property type="entry name" value="WD40"/>
</dbReference>
<gene>
    <name evidence="2" type="ORF">ACFFRE_02650</name>
</gene>
<proteinExistence type="predicted"/>
<evidence type="ECO:0000313" key="2">
    <source>
        <dbReference type="EMBL" id="MFC0081058.1"/>
    </source>
</evidence>
<feature type="transmembrane region" description="Helical" evidence="1">
    <location>
        <begin position="65"/>
        <end position="89"/>
    </location>
</feature>
<sequence length="495" mass="50775">MSGDELFEQRLRRNLRRLADELIEGPGPEIEAAVDRRPHWYQLPRPTRRGLGRVLPGWSRSARGLLVGLWVACAVLLLGGGVVMGLALAGSGVPYRTVRPGPEQAALNALPGPLAVFRGDRLLVLSPGVAKPRPVADRAPGSAPQWSADGAWLAFLGAGQHLHVVPAGGGPGRVALPWPVTAFTWSPAADLVAAIPAAGPDAGGLVVVGAAPGGSRSSTPEVVAPLASSFVWSDDGHRLAYSVPGVGSAPDRVVVADLVDGRRTVLADEPPAGTGIQLAGFWPNGAGLLAWLDPGRSAAAEATGLELVAVPLAGGPVRPLATTFVYLPWLVWSPGGGRLALVAQHGAFPWSGSQVEVCRPATGQCRALPNPRGWVTLDPAWSPDGRSLAVVRAPVLGDGTGSGLDGWDQARRLWIVPASGGLGRPVRGARAGATAPRFGVSGTTVVYATPTSVQSVPVDGGRSTTLLGGLQGELDSAGPDGFGKLPWGGVPAWQP</sequence>
<name>A0ABV6C189_9ACTN</name>
<dbReference type="Pfam" id="PF07676">
    <property type="entry name" value="PD40"/>
    <property type="match status" value="1"/>
</dbReference>
<protein>
    <submittedName>
        <fullName evidence="2">TolB family protein</fullName>
    </submittedName>
</protein>
<dbReference type="Proteomes" id="UP001589788">
    <property type="component" value="Unassembled WGS sequence"/>
</dbReference>
<keyword evidence="3" id="KW-1185">Reference proteome</keyword>
<comment type="caution">
    <text evidence="2">The sequence shown here is derived from an EMBL/GenBank/DDBJ whole genome shotgun (WGS) entry which is preliminary data.</text>
</comment>
<evidence type="ECO:0000256" key="1">
    <source>
        <dbReference type="SAM" id="Phobius"/>
    </source>
</evidence>
<accession>A0ABV6C189</accession>
<dbReference type="SUPFAM" id="SSF82171">
    <property type="entry name" value="DPP6 N-terminal domain-like"/>
    <property type="match status" value="1"/>
</dbReference>